<dbReference type="AlphaFoldDB" id="F9W5C9"/>
<reference evidence="2" key="1">
    <citation type="submission" date="2011-07" db="EMBL/GenBank/DDBJ databases">
        <title>Divergent evolution of antigenic variation in African trypanosomes.</title>
        <authorList>
            <person name="Jackson A.P."/>
            <person name="Berry A."/>
            <person name="Allison H.C."/>
            <person name="Burton P."/>
            <person name="Anderson J."/>
            <person name="Aslett M."/>
            <person name="Brown R."/>
            <person name="Corton N."/>
            <person name="Harris D."/>
            <person name="Hauser H."/>
            <person name="Gamble J."/>
            <person name="Gilderthorp R."/>
            <person name="McQuillan J."/>
            <person name="Quail M.A."/>
            <person name="Sanders M."/>
            <person name="Van Tonder A."/>
            <person name="Ginger M.L."/>
            <person name="Donelson J.E."/>
            <person name="Field M.C."/>
            <person name="Barry J.D."/>
            <person name="Berriman M."/>
            <person name="Hertz-Fowler C."/>
        </authorList>
    </citation>
    <scope>NUCLEOTIDE SEQUENCE [LARGE SCALE GENOMIC DNA]</scope>
    <source>
        <strain evidence="2">IL3000</strain>
    </source>
</reference>
<name>F9W5C9_TRYCI</name>
<organism evidence="1 2">
    <name type="scientific">Trypanosoma congolense (strain IL3000)</name>
    <dbReference type="NCBI Taxonomy" id="1068625"/>
    <lineage>
        <taxon>Eukaryota</taxon>
        <taxon>Discoba</taxon>
        <taxon>Euglenozoa</taxon>
        <taxon>Kinetoplastea</taxon>
        <taxon>Metakinetoplastina</taxon>
        <taxon>Trypanosomatida</taxon>
        <taxon>Trypanosomatidae</taxon>
        <taxon>Trypanosoma</taxon>
        <taxon>Nannomonas</taxon>
    </lineage>
</organism>
<reference evidence="1 2" key="2">
    <citation type="journal article" date="2012" name="Proc. Natl. Acad. Sci. U.S.A.">
        <title>Antigenic diversity is generated by distinct evolutionary mechanisms in African trypanosome species.</title>
        <authorList>
            <person name="Jackson A.P."/>
            <person name="Berry A."/>
            <person name="Aslett M."/>
            <person name="Allison H.C."/>
            <person name="Burton P."/>
            <person name="Vavrova-Anderson J."/>
            <person name="Brown R."/>
            <person name="Browne H."/>
            <person name="Corton N."/>
            <person name="Hauser H."/>
            <person name="Gamble J."/>
            <person name="Gilderthorp R."/>
            <person name="Marcello L."/>
            <person name="McQuillan J."/>
            <person name="Otto T.D."/>
            <person name="Quail M.A."/>
            <person name="Sanders M.J."/>
            <person name="van Tonder A."/>
            <person name="Ginger M.L."/>
            <person name="Field M.C."/>
            <person name="Barry J.D."/>
            <person name="Hertz-Fowler C."/>
            <person name="Berriman M."/>
        </authorList>
    </citation>
    <scope>NUCLEOTIDE SEQUENCE [LARGE SCALE GENOMIC DNA]</scope>
    <source>
        <strain evidence="1 2">IL3000</strain>
    </source>
</reference>
<protein>
    <submittedName>
        <fullName evidence="1">WGS project CAEQ00000000 data, annotated contig 1311</fullName>
    </submittedName>
</protein>
<evidence type="ECO:0000313" key="1">
    <source>
        <dbReference type="EMBL" id="CCD12380.1"/>
    </source>
</evidence>
<comment type="caution">
    <text evidence="1">The sequence shown here is derived from an EMBL/GenBank/DDBJ whole genome shotgun (WGS) entry which is preliminary data.</text>
</comment>
<dbReference type="VEuPathDB" id="TriTrypDB:TcIL3000_0_32630"/>
<gene>
    <name evidence="1" type="ORF">TCIL3000_0_32630</name>
</gene>
<sequence length="635" mass="70123">MEKERVLICGACVCNESNEVALSQATVICDKDDVGADDYKEEPCSETADAPSLVQPVEKVEENELDLSDVYVVPAFLPQERWEETLRNLAGEDLEAKVAWWSLLDSPAAYVNGKPVVLYPRHELQWVEGRPGFDELAPCIDVIQKAPVYVPEVEEVVGNETVTPTPCSCTVNESSEISASHISLEKDCKSWRSEPDSPDCARTNPDEGDGCAFSVFDAPLSVEDLYLSSELKESYQEKGTKKIPHYNTLGPVAEYGIPAPVYGLQPLVLMSDSLGGALPNKSGIITNSFVEVGSAAGDTMPREMSFALGNEAEQGPLADGAEWEHADGASCRYSDKPIASAFSPSEKVSAEHSATPVVETVSAMAMLVAQRSLPEGFFAHRRPWFTPICSRARAATFAEFMIGVLHQLRAGCKVVVAAEDPYQIMFFNAVCLLKLAAKEEDRLEDTASSSMSLRDVDNSAVPMHENLSGGTGGWLSLLKTFYEEVGKIVNTTAVSVDECAVTVQNVMRKASPGGLIFLEQIPSLMQRVEGETDERLMRESILTIVQRIELYYWLVLFQVFLVSILKSQSTSMRIETSLAKFHVFVNDPHILRLLDQIDPWRDVPQRSPDPLHLRYSNGLRRWEQQHFIFRGATSL</sequence>
<keyword evidence="2" id="KW-1185">Reference proteome</keyword>
<dbReference type="EMBL" id="CAEQ01000698">
    <property type="protein sequence ID" value="CCD12380.1"/>
    <property type="molecule type" value="Genomic_DNA"/>
</dbReference>
<proteinExistence type="predicted"/>
<evidence type="ECO:0000313" key="2">
    <source>
        <dbReference type="Proteomes" id="UP000000702"/>
    </source>
</evidence>
<accession>F9W5C9</accession>
<dbReference type="Proteomes" id="UP000000702">
    <property type="component" value="Unassembled WGS sequence"/>
</dbReference>
<dbReference type="OMA" id="CTVNESS"/>